<dbReference type="SUPFAM" id="SSF52047">
    <property type="entry name" value="RNI-like"/>
    <property type="match status" value="1"/>
</dbReference>
<dbReference type="Gene3D" id="3.80.10.10">
    <property type="entry name" value="Ribonuclease Inhibitor"/>
    <property type="match status" value="1"/>
</dbReference>
<proteinExistence type="predicted"/>
<evidence type="ECO:0000313" key="2">
    <source>
        <dbReference type="Proteomes" id="UP001215598"/>
    </source>
</evidence>
<name>A0AAD7NXF4_9AGAR</name>
<dbReference type="EMBL" id="JARKIB010000005">
    <property type="protein sequence ID" value="KAJ7779774.1"/>
    <property type="molecule type" value="Genomic_DNA"/>
</dbReference>
<comment type="caution">
    <text evidence="1">The sequence shown here is derived from an EMBL/GenBank/DDBJ whole genome shotgun (WGS) entry which is preliminary data.</text>
</comment>
<keyword evidence="2" id="KW-1185">Reference proteome</keyword>
<protein>
    <submittedName>
        <fullName evidence="1">Uncharacterized protein</fullName>
    </submittedName>
</protein>
<accession>A0AAD7NXF4</accession>
<reference evidence="1" key="1">
    <citation type="submission" date="2023-03" db="EMBL/GenBank/DDBJ databases">
        <title>Massive genome expansion in bonnet fungi (Mycena s.s.) driven by repeated elements and novel gene families across ecological guilds.</title>
        <authorList>
            <consortium name="Lawrence Berkeley National Laboratory"/>
            <person name="Harder C.B."/>
            <person name="Miyauchi S."/>
            <person name="Viragh M."/>
            <person name="Kuo A."/>
            <person name="Thoen E."/>
            <person name="Andreopoulos B."/>
            <person name="Lu D."/>
            <person name="Skrede I."/>
            <person name="Drula E."/>
            <person name="Henrissat B."/>
            <person name="Morin E."/>
            <person name="Kohler A."/>
            <person name="Barry K."/>
            <person name="LaButti K."/>
            <person name="Morin E."/>
            <person name="Salamov A."/>
            <person name="Lipzen A."/>
            <person name="Mereny Z."/>
            <person name="Hegedus B."/>
            <person name="Baldrian P."/>
            <person name="Stursova M."/>
            <person name="Weitz H."/>
            <person name="Taylor A."/>
            <person name="Grigoriev I.V."/>
            <person name="Nagy L.G."/>
            <person name="Martin F."/>
            <person name="Kauserud H."/>
        </authorList>
    </citation>
    <scope>NUCLEOTIDE SEQUENCE</scope>
    <source>
        <strain evidence="1">CBHHK182m</strain>
    </source>
</reference>
<sequence>MPGEDADNLIRIGSKKFKTHLKKPNLGQGLGNFGLKKPNFGQGNHLSTSFPGPILWKNQWTLIPLLKTFPPHLWEMSDPDRFSKTFRFRDAINPVHFDRVLKYASKIRSIALGQDLQLEVMELLGLSLPVDEFLPDLLSLRWTPTDDAIFPYISLFLGQQLTCLSSSVKSSLPHSSLLSVLASKAPCLTDISLHWDPLDAPALVAVSSLILALPRLQSLSIPQLDPPTYRYLASLPNLKVLSLEHLMSFDDVAFGSDPFPGLTSLMISSPTIGPAAMAFVGSLSETPLKYFQCTSEALPSVITIQQLCSGLAAGCSVSHLIEFYMNLGIDEDPVNLTLAGIITPDTLTPLLAFPNLRQVTLDSSLDIALDDAFCAALAAAWPRLEILSLSTFRQGHQQPTVSLLALSAFARHCPRLTELTMEFDARELPEPPHPAQERRISQRALKLLHIGHSPIESPFLVARFLSIAFPALEEVNPSLPAGQVPGTVVIEPNYNRWDEVGKLLPMLVATRMEDEMYWRAQSRS</sequence>
<organism evidence="1 2">
    <name type="scientific">Mycena metata</name>
    <dbReference type="NCBI Taxonomy" id="1033252"/>
    <lineage>
        <taxon>Eukaryota</taxon>
        <taxon>Fungi</taxon>
        <taxon>Dikarya</taxon>
        <taxon>Basidiomycota</taxon>
        <taxon>Agaricomycotina</taxon>
        <taxon>Agaricomycetes</taxon>
        <taxon>Agaricomycetidae</taxon>
        <taxon>Agaricales</taxon>
        <taxon>Marasmiineae</taxon>
        <taxon>Mycenaceae</taxon>
        <taxon>Mycena</taxon>
    </lineage>
</organism>
<dbReference type="Proteomes" id="UP001215598">
    <property type="component" value="Unassembled WGS sequence"/>
</dbReference>
<gene>
    <name evidence="1" type="ORF">B0H16DRAFT_1830088</name>
</gene>
<dbReference type="InterPro" id="IPR032675">
    <property type="entry name" value="LRR_dom_sf"/>
</dbReference>
<evidence type="ECO:0000313" key="1">
    <source>
        <dbReference type="EMBL" id="KAJ7779774.1"/>
    </source>
</evidence>
<dbReference type="AlphaFoldDB" id="A0AAD7NXF4"/>